<organism evidence="1">
    <name type="scientific">marine metagenome</name>
    <dbReference type="NCBI Taxonomy" id="408172"/>
    <lineage>
        <taxon>unclassified sequences</taxon>
        <taxon>metagenomes</taxon>
        <taxon>ecological metagenomes</taxon>
    </lineage>
</organism>
<protein>
    <submittedName>
        <fullName evidence="1">Uncharacterized protein</fullName>
    </submittedName>
</protein>
<dbReference type="GO" id="GO:0016020">
    <property type="term" value="C:membrane"/>
    <property type="evidence" value="ECO:0007669"/>
    <property type="project" value="InterPro"/>
</dbReference>
<sequence>MGFKNRYQAMKNRQANDWWTITFGDPISWIVLGVIGDLKWVTPIGITWLSFLCKIYPAGLMLYSDRTLIIVAALLLQIGQVLDSMDGNLARYR</sequence>
<dbReference type="GO" id="GO:0008654">
    <property type="term" value="P:phospholipid biosynthetic process"/>
    <property type="evidence" value="ECO:0007669"/>
    <property type="project" value="InterPro"/>
</dbReference>
<dbReference type="Gene3D" id="1.20.120.1760">
    <property type="match status" value="1"/>
</dbReference>
<dbReference type="InterPro" id="IPR000462">
    <property type="entry name" value="CDP-OH_P_trans"/>
</dbReference>
<dbReference type="InterPro" id="IPR043130">
    <property type="entry name" value="CDP-OH_PTrfase_TM_dom"/>
</dbReference>
<gene>
    <name evidence="1" type="ORF">METZ01_LOCUS81765</name>
</gene>
<feature type="non-terminal residue" evidence="1">
    <location>
        <position position="93"/>
    </location>
</feature>
<proteinExistence type="predicted"/>
<reference evidence="1" key="1">
    <citation type="submission" date="2018-05" db="EMBL/GenBank/DDBJ databases">
        <authorList>
            <person name="Lanie J.A."/>
            <person name="Ng W.-L."/>
            <person name="Kazmierczak K.M."/>
            <person name="Andrzejewski T.M."/>
            <person name="Davidsen T.M."/>
            <person name="Wayne K.J."/>
            <person name="Tettelin H."/>
            <person name="Glass J.I."/>
            <person name="Rusch D."/>
            <person name="Podicherti R."/>
            <person name="Tsui H.-C.T."/>
            <person name="Winkler M.E."/>
        </authorList>
    </citation>
    <scope>NUCLEOTIDE SEQUENCE</scope>
</reference>
<dbReference type="EMBL" id="UINC01006665">
    <property type="protein sequence ID" value="SVA28911.1"/>
    <property type="molecule type" value="Genomic_DNA"/>
</dbReference>
<evidence type="ECO:0000313" key="1">
    <source>
        <dbReference type="EMBL" id="SVA28911.1"/>
    </source>
</evidence>
<dbReference type="GO" id="GO:0016780">
    <property type="term" value="F:phosphotransferase activity, for other substituted phosphate groups"/>
    <property type="evidence" value="ECO:0007669"/>
    <property type="project" value="InterPro"/>
</dbReference>
<dbReference type="Pfam" id="PF01066">
    <property type="entry name" value="CDP-OH_P_transf"/>
    <property type="match status" value="1"/>
</dbReference>
<accession>A0A381UMD3</accession>
<name>A0A381UMD3_9ZZZZ</name>
<dbReference type="AlphaFoldDB" id="A0A381UMD3"/>